<dbReference type="Pfam" id="PF09335">
    <property type="entry name" value="VTT_dom"/>
    <property type="match status" value="1"/>
</dbReference>
<dbReference type="RefSeq" id="WP_245691356.1">
    <property type="nucleotide sequence ID" value="NZ_FNAQ01000004.1"/>
</dbReference>
<dbReference type="GO" id="GO:0005886">
    <property type="term" value="C:plasma membrane"/>
    <property type="evidence" value="ECO:0007669"/>
    <property type="project" value="TreeGrafter"/>
</dbReference>
<feature type="transmembrane region" description="Helical" evidence="1">
    <location>
        <begin position="181"/>
        <end position="202"/>
    </location>
</feature>
<dbReference type="InterPro" id="IPR032816">
    <property type="entry name" value="VTT_dom"/>
</dbReference>
<gene>
    <name evidence="3" type="ORF">SAMN05661003_10419</name>
</gene>
<dbReference type="AlphaFoldDB" id="A0A1G7AFD7"/>
<dbReference type="Proteomes" id="UP000243205">
    <property type="component" value="Unassembled WGS sequence"/>
</dbReference>
<evidence type="ECO:0000313" key="4">
    <source>
        <dbReference type="Proteomes" id="UP000243205"/>
    </source>
</evidence>
<keyword evidence="4" id="KW-1185">Reference proteome</keyword>
<protein>
    <submittedName>
        <fullName evidence="3">Membrane protein YqaA, SNARE-associated domain</fullName>
    </submittedName>
</protein>
<keyword evidence="1" id="KW-0812">Transmembrane</keyword>
<feature type="transmembrane region" description="Helical" evidence="1">
    <location>
        <begin position="117"/>
        <end position="140"/>
    </location>
</feature>
<keyword evidence="1" id="KW-0472">Membrane</keyword>
<sequence>MLNLGQWFGLRRLYEWVLSWGHSRHARKMLFLLAFTEAIFFPIPPDILLLTLGLAIPRRAVCMALLTTAGSVAGGLLGYAVGVWCWPLVADFFYHYVPGFSPAGFAQLQQLFLRYDFWVVFLAGFTPLPYKIFTIGAGVFQIPLGIFLLASLISRGLRFLLIGLFIYRFGEQTRDFTLRYFNKLTFAAGLVLVAGLCVAQLWR</sequence>
<dbReference type="PANTHER" id="PTHR42709:SF11">
    <property type="entry name" value="DEDA FAMILY PROTEIN"/>
    <property type="match status" value="1"/>
</dbReference>
<feature type="transmembrane region" description="Helical" evidence="1">
    <location>
        <begin position="76"/>
        <end position="97"/>
    </location>
</feature>
<evidence type="ECO:0000259" key="2">
    <source>
        <dbReference type="Pfam" id="PF09335"/>
    </source>
</evidence>
<dbReference type="InterPro" id="IPR051311">
    <property type="entry name" value="DedA_domain"/>
</dbReference>
<reference evidence="4" key="1">
    <citation type="submission" date="2016-10" db="EMBL/GenBank/DDBJ databases">
        <authorList>
            <person name="Varghese N."/>
            <person name="Submissions S."/>
        </authorList>
    </citation>
    <scope>NUCLEOTIDE SEQUENCE [LARGE SCALE GENOMIC DNA]</scope>
    <source>
        <strain evidence="4">DSM 8987</strain>
    </source>
</reference>
<name>A0A1G7AFD7_9BACT</name>
<proteinExistence type="predicted"/>
<dbReference type="EMBL" id="FNAQ01000004">
    <property type="protein sequence ID" value="SDE13480.1"/>
    <property type="molecule type" value="Genomic_DNA"/>
</dbReference>
<feature type="transmembrane region" description="Helical" evidence="1">
    <location>
        <begin position="146"/>
        <end position="169"/>
    </location>
</feature>
<organism evidence="3 4">
    <name type="scientific">Desulfuromonas thiophila</name>
    <dbReference type="NCBI Taxonomy" id="57664"/>
    <lineage>
        <taxon>Bacteria</taxon>
        <taxon>Pseudomonadati</taxon>
        <taxon>Thermodesulfobacteriota</taxon>
        <taxon>Desulfuromonadia</taxon>
        <taxon>Desulfuromonadales</taxon>
        <taxon>Desulfuromonadaceae</taxon>
        <taxon>Desulfuromonas</taxon>
    </lineage>
</organism>
<keyword evidence="1" id="KW-1133">Transmembrane helix</keyword>
<dbReference type="STRING" id="57664.SAMN05661003_10419"/>
<evidence type="ECO:0000256" key="1">
    <source>
        <dbReference type="SAM" id="Phobius"/>
    </source>
</evidence>
<dbReference type="PANTHER" id="PTHR42709">
    <property type="entry name" value="ALKALINE PHOSPHATASE LIKE PROTEIN"/>
    <property type="match status" value="1"/>
</dbReference>
<feature type="domain" description="VTT" evidence="2">
    <location>
        <begin position="43"/>
        <end position="166"/>
    </location>
</feature>
<evidence type="ECO:0000313" key="3">
    <source>
        <dbReference type="EMBL" id="SDE13480.1"/>
    </source>
</evidence>
<feature type="transmembrane region" description="Helical" evidence="1">
    <location>
        <begin position="30"/>
        <end position="56"/>
    </location>
</feature>
<accession>A0A1G7AFD7</accession>